<organism evidence="2">
    <name type="scientific">Octopus bimaculoides</name>
    <name type="common">California two-spotted octopus</name>
    <dbReference type="NCBI Taxonomy" id="37653"/>
    <lineage>
        <taxon>Eukaryota</taxon>
        <taxon>Metazoa</taxon>
        <taxon>Spiralia</taxon>
        <taxon>Lophotrochozoa</taxon>
        <taxon>Mollusca</taxon>
        <taxon>Cephalopoda</taxon>
        <taxon>Coleoidea</taxon>
        <taxon>Octopodiformes</taxon>
        <taxon>Octopoda</taxon>
        <taxon>Incirrata</taxon>
        <taxon>Octopodidae</taxon>
        <taxon>Octopus</taxon>
    </lineage>
</organism>
<evidence type="ECO:0000313" key="2">
    <source>
        <dbReference type="EMBL" id="KOF95948.1"/>
    </source>
</evidence>
<keyword evidence="1" id="KW-0732">Signal</keyword>
<evidence type="ECO:0000256" key="1">
    <source>
        <dbReference type="SAM" id="SignalP"/>
    </source>
</evidence>
<accession>A0A0L8I356</accession>
<sequence>MQKKILFLLMVAACGSIYTGINDAQLEALKSTASRHLEICSSIVPQNVYVSCFTTFYLGSCKYLCPVGTGLPNYTCHNITMHNDLLEVEVTEYSVDNSHYLYQSKEVIHLTAKTTTKFNYTFDDYYTVFEIKYIESSQRLCDTETITIHFENNLTMEWNDWPILYSNQPIITSKMTIEVYAHIKCSISFEIFGTGNTEFRTYLFF</sequence>
<dbReference type="OrthoDB" id="10525794at2759"/>
<feature type="signal peptide" evidence="1">
    <location>
        <begin position="1"/>
        <end position="24"/>
    </location>
</feature>
<protein>
    <submittedName>
        <fullName evidence="2">Uncharacterized protein</fullName>
    </submittedName>
</protein>
<gene>
    <name evidence="2" type="ORF">OCBIM_22036804mg</name>
</gene>
<proteinExistence type="predicted"/>
<name>A0A0L8I356_OCTBM</name>
<reference evidence="2" key="1">
    <citation type="submission" date="2015-07" db="EMBL/GenBank/DDBJ databases">
        <title>MeaNS - Measles Nucleotide Surveillance Program.</title>
        <authorList>
            <person name="Tran T."/>
            <person name="Druce J."/>
        </authorList>
    </citation>
    <scope>NUCLEOTIDE SEQUENCE</scope>
    <source>
        <strain evidence="2">UCB-OBI-ISO-001</strain>
        <tissue evidence="2">Gonad</tissue>
    </source>
</reference>
<dbReference type="AlphaFoldDB" id="A0A0L8I356"/>
<feature type="chain" id="PRO_5005584101" evidence="1">
    <location>
        <begin position="25"/>
        <end position="205"/>
    </location>
</feature>
<dbReference type="EMBL" id="KQ416657">
    <property type="protein sequence ID" value="KOF95948.1"/>
    <property type="molecule type" value="Genomic_DNA"/>
</dbReference>